<gene>
    <name evidence="1" type="ORF">DesfrDRAFT_3445</name>
</gene>
<evidence type="ECO:0000313" key="2">
    <source>
        <dbReference type="Proteomes" id="UP000006250"/>
    </source>
</evidence>
<protein>
    <submittedName>
        <fullName evidence="1">CheW protein</fullName>
    </submittedName>
</protein>
<name>E1K0P5_SOLFR</name>
<reference evidence="1 2" key="1">
    <citation type="submission" date="2010-08" db="EMBL/GenBank/DDBJ databases">
        <title>The draft genome of Desulfovibrio fructosovorans JJ.</title>
        <authorList>
            <consortium name="US DOE Joint Genome Institute (JGI-PGF)"/>
            <person name="Lucas S."/>
            <person name="Copeland A."/>
            <person name="Lapidus A."/>
            <person name="Cheng J.-F."/>
            <person name="Bruce D."/>
            <person name="Goodwin L."/>
            <person name="Pitluck S."/>
            <person name="Land M.L."/>
            <person name="Hauser L."/>
            <person name="Chang Y.-J."/>
            <person name="Jeffries C."/>
            <person name="Wall J.D."/>
            <person name="Stahl D.A."/>
            <person name="Arkin A.P."/>
            <person name="Dehal P."/>
            <person name="Stolyar S.M."/>
            <person name="Hazen T.C."/>
            <person name="Woyke T.J."/>
        </authorList>
    </citation>
    <scope>NUCLEOTIDE SEQUENCE [LARGE SCALE GENOMIC DNA]</scope>
    <source>
        <strain evidence="1 2">JJ</strain>
    </source>
</reference>
<dbReference type="OrthoDB" id="9814866at2"/>
<accession>E1K0P5</accession>
<dbReference type="STRING" id="596151.DesfrDRAFT_3445"/>
<comment type="caution">
    <text evidence="1">The sequence shown here is derived from an EMBL/GenBank/DDBJ whole genome shotgun (WGS) entry which is preliminary data.</text>
</comment>
<dbReference type="AlphaFoldDB" id="E1K0P5"/>
<organism evidence="1 2">
    <name type="scientific">Solidesulfovibrio fructosivorans JJ]</name>
    <dbReference type="NCBI Taxonomy" id="596151"/>
    <lineage>
        <taxon>Bacteria</taxon>
        <taxon>Pseudomonadati</taxon>
        <taxon>Thermodesulfobacteriota</taxon>
        <taxon>Desulfovibrionia</taxon>
        <taxon>Desulfovibrionales</taxon>
        <taxon>Desulfovibrionaceae</taxon>
        <taxon>Solidesulfovibrio</taxon>
    </lineage>
</organism>
<sequence>MTTTETPRDTHTLLQLMPGVLAYKDELNALNKQWIRTTLTGKINSNRVAATLIDFMEGTQSKFLILQDKLIAALAEENSKKTALAMAGMSQVAIDILKRNLFERTADVGFLATDDDIVEFLRLPEPDADGVRRMEARLRAYRDKYTVYDEIVILDTEGRIRAHLDKTADVRRSADPLLAEALSRDGYLETFRPSDIRPGKGAALLYSHRILRPDTGEALGVLCLSFDFTGEMAGIATNLLRDLKAVLCILDDRGKVISTSDPGRIPPGATLPMALDRQFALANIRGRQYLAKTARTNGYQGFVGLPWFGHILFPVDTAFGDNDDSGPGERAGPDNGQDAGFLSGALKEIDDDADDILSDLGLVVLNGEVMAAKQIVNADPVIRQEANALPPVLGAIHQVGEKIRGVFAESILSLQETVRSSRLDDARFLASLAIDIMDRNLYERANDCRWWALNSTFRRTLAAAGRPTEEDRRRLHDILAYINALYTVYSTLILYDAHGTVVAVSDPEASGLVGRELPGCYVKDCLRLRDPQQYCVSDFDACGEYAGKDGMTRHTYIYNAAVLHPDESGTAVGGIAIVFDSQPQFRAMLEDALPRDEDGNVSDGCSAFFVDRDRRIISSTDEAWKVGETLTLGDFRLELENGEQRSDIVTVDGVRRIVGCAMSSGYREYKRDGIYANDVAAVVVIDV</sequence>
<dbReference type="RefSeq" id="WP_005995986.1">
    <property type="nucleotide sequence ID" value="NZ_AECZ01000032.1"/>
</dbReference>
<dbReference type="eggNOG" id="COG0835">
    <property type="taxonomic scope" value="Bacteria"/>
</dbReference>
<keyword evidence="2" id="KW-1185">Reference proteome</keyword>
<proteinExistence type="predicted"/>
<evidence type="ECO:0000313" key="1">
    <source>
        <dbReference type="EMBL" id="EFL49809.1"/>
    </source>
</evidence>
<dbReference type="EMBL" id="AECZ01000032">
    <property type="protein sequence ID" value="EFL49809.1"/>
    <property type="molecule type" value="Genomic_DNA"/>
</dbReference>
<dbReference type="Proteomes" id="UP000006250">
    <property type="component" value="Unassembled WGS sequence"/>
</dbReference>